<keyword evidence="3" id="KW-1185">Reference proteome</keyword>
<sequence length="40" mass="4481">MYRDYDAEASFEPTSKRRRGFPLARRGSNAATAWSATAKS</sequence>
<evidence type="ECO:0000256" key="1">
    <source>
        <dbReference type="SAM" id="MobiDB-lite"/>
    </source>
</evidence>
<protein>
    <submittedName>
        <fullName evidence="2">Uncharacterized protein</fullName>
    </submittedName>
</protein>
<evidence type="ECO:0000313" key="3">
    <source>
        <dbReference type="Proteomes" id="UP000622552"/>
    </source>
</evidence>
<dbReference type="Proteomes" id="UP000622552">
    <property type="component" value="Unassembled WGS sequence"/>
</dbReference>
<feature type="region of interest" description="Disordered" evidence="1">
    <location>
        <begin position="1"/>
        <end position="40"/>
    </location>
</feature>
<accession>A0A8J7GDY8</accession>
<proteinExistence type="predicted"/>
<name>A0A8J7GDY8_9ACTN</name>
<evidence type="ECO:0000313" key="2">
    <source>
        <dbReference type="EMBL" id="MBG6133958.1"/>
    </source>
</evidence>
<dbReference type="AlphaFoldDB" id="A0A8J7GDY8"/>
<feature type="compositionally biased region" description="Polar residues" evidence="1">
    <location>
        <begin position="29"/>
        <end position="40"/>
    </location>
</feature>
<organism evidence="2 3">
    <name type="scientific">Longispora fulva</name>
    <dbReference type="NCBI Taxonomy" id="619741"/>
    <lineage>
        <taxon>Bacteria</taxon>
        <taxon>Bacillati</taxon>
        <taxon>Actinomycetota</taxon>
        <taxon>Actinomycetes</taxon>
        <taxon>Micromonosporales</taxon>
        <taxon>Micromonosporaceae</taxon>
        <taxon>Longispora</taxon>
    </lineage>
</organism>
<gene>
    <name evidence="2" type="ORF">IW245_000152</name>
</gene>
<reference evidence="2" key="1">
    <citation type="submission" date="2020-11" db="EMBL/GenBank/DDBJ databases">
        <title>Sequencing the genomes of 1000 actinobacteria strains.</title>
        <authorList>
            <person name="Klenk H.-P."/>
        </authorList>
    </citation>
    <scope>NUCLEOTIDE SEQUENCE</scope>
    <source>
        <strain evidence="2">DSM 45356</strain>
    </source>
</reference>
<comment type="caution">
    <text evidence="2">The sequence shown here is derived from an EMBL/GenBank/DDBJ whole genome shotgun (WGS) entry which is preliminary data.</text>
</comment>
<dbReference type="EMBL" id="JADOUF010000001">
    <property type="protein sequence ID" value="MBG6133958.1"/>
    <property type="molecule type" value="Genomic_DNA"/>
</dbReference>